<organism evidence="14 15">
    <name type="scientific">Caldicellulosiruptor kronotskyensis (strain DSM 18902 / VKM B-2412 / 2002)</name>
    <dbReference type="NCBI Taxonomy" id="632348"/>
    <lineage>
        <taxon>Bacteria</taxon>
        <taxon>Bacillati</taxon>
        <taxon>Bacillota</taxon>
        <taxon>Bacillota incertae sedis</taxon>
        <taxon>Caldicellulosiruptorales</taxon>
        <taxon>Caldicellulosiruptoraceae</taxon>
        <taxon>Caldicellulosiruptor</taxon>
    </lineage>
</organism>
<dbReference type="CAZy" id="GT2">
    <property type="family name" value="Glycosyltransferase Family 2"/>
</dbReference>
<dbReference type="PANTHER" id="PTHR10859">
    <property type="entry name" value="GLYCOSYL TRANSFERASE"/>
    <property type="match status" value="1"/>
</dbReference>
<feature type="domain" description="Glycosyltransferase 2-like" evidence="13">
    <location>
        <begin position="4"/>
        <end position="163"/>
    </location>
</feature>
<evidence type="ECO:0000313" key="14">
    <source>
        <dbReference type="EMBL" id="ADQ45564.1"/>
    </source>
</evidence>
<evidence type="ECO:0000256" key="3">
    <source>
        <dbReference type="ARBA" id="ARBA00006739"/>
    </source>
</evidence>
<dbReference type="Gene3D" id="3.90.550.10">
    <property type="entry name" value="Spore Coat Polysaccharide Biosynthesis Protein SpsA, Chain A"/>
    <property type="match status" value="1"/>
</dbReference>
<dbReference type="GO" id="GO:0004581">
    <property type="term" value="F:dolichyl-phosphate beta-glucosyltransferase activity"/>
    <property type="evidence" value="ECO:0007669"/>
    <property type="project" value="UniProtKB-EC"/>
</dbReference>
<keyword evidence="9" id="KW-0735">Signal-anchor</keyword>
<evidence type="ECO:0000256" key="6">
    <source>
        <dbReference type="ARBA" id="ARBA00022679"/>
    </source>
</evidence>
<gene>
    <name evidence="14" type="ordered locus">Calkro_0671</name>
</gene>
<keyword evidence="15" id="KW-1185">Reference proteome</keyword>
<dbReference type="CDD" id="cd04188">
    <property type="entry name" value="DPG_synthase"/>
    <property type="match status" value="1"/>
</dbReference>
<evidence type="ECO:0000259" key="13">
    <source>
        <dbReference type="Pfam" id="PF00535"/>
    </source>
</evidence>
<evidence type="ECO:0000256" key="7">
    <source>
        <dbReference type="ARBA" id="ARBA00022692"/>
    </source>
</evidence>
<keyword evidence="5" id="KW-0328">Glycosyltransferase</keyword>
<evidence type="ECO:0000256" key="10">
    <source>
        <dbReference type="ARBA" id="ARBA00022989"/>
    </source>
</evidence>
<comment type="similarity">
    <text evidence="3">Belongs to the glycosyltransferase 2 family.</text>
</comment>
<evidence type="ECO:0000256" key="2">
    <source>
        <dbReference type="ARBA" id="ARBA00004922"/>
    </source>
</evidence>
<protein>
    <recommendedName>
        <fullName evidence="4">dolichyl-phosphate beta-glucosyltransferase</fullName>
        <ecNumber evidence="4">2.4.1.117</ecNumber>
    </recommendedName>
</protein>
<reference key="1">
    <citation type="submission" date="2010-11" db="EMBL/GenBank/DDBJ databases">
        <title>Complete sequence of Caldicellulosiruptor kronotskyensis 2002.</title>
        <authorList>
            <consortium name="US DOE Joint Genome Institute"/>
            <person name="Lucas S."/>
            <person name="Copeland A."/>
            <person name="Lapidus A."/>
            <person name="Cheng J.-F."/>
            <person name="Bruce D."/>
            <person name="Goodwin L."/>
            <person name="Pitluck S."/>
            <person name="Davenport K."/>
            <person name="Detter J.C."/>
            <person name="Han C."/>
            <person name="Tapia R."/>
            <person name="Land M."/>
            <person name="Hauser L."/>
            <person name="Jeffries C."/>
            <person name="Kyrpides N."/>
            <person name="Ivanova N."/>
            <person name="Mikhailova N."/>
            <person name="Blumer-Schuette S.E."/>
            <person name="Kelly R.M."/>
            <person name="Woyke T."/>
        </authorList>
    </citation>
    <scope>NUCLEOTIDE SEQUENCE</scope>
    <source>
        <strain>2002</strain>
    </source>
</reference>
<keyword evidence="7" id="KW-0812">Transmembrane</keyword>
<comment type="catalytic activity">
    <reaction evidence="12">
        <text>a di-trans,poly-cis-dolichyl phosphate + UDP-alpha-D-glucose = a di-trans,poly-cis-dolichyl beta-D-glucosyl phosphate + UDP</text>
        <dbReference type="Rhea" id="RHEA:15401"/>
        <dbReference type="Rhea" id="RHEA-COMP:19498"/>
        <dbReference type="Rhea" id="RHEA-COMP:19502"/>
        <dbReference type="ChEBI" id="CHEBI:57525"/>
        <dbReference type="ChEBI" id="CHEBI:57683"/>
        <dbReference type="ChEBI" id="CHEBI:58223"/>
        <dbReference type="ChEBI" id="CHEBI:58885"/>
        <dbReference type="EC" id="2.4.1.117"/>
    </reaction>
    <physiologicalReaction direction="left-to-right" evidence="12">
        <dbReference type="Rhea" id="RHEA:15402"/>
    </physiologicalReaction>
</comment>
<evidence type="ECO:0000256" key="5">
    <source>
        <dbReference type="ARBA" id="ARBA00022676"/>
    </source>
</evidence>
<evidence type="ECO:0000313" key="15">
    <source>
        <dbReference type="Proteomes" id="UP000006835"/>
    </source>
</evidence>
<keyword evidence="8" id="KW-0256">Endoplasmic reticulum</keyword>
<dbReference type="SUPFAM" id="SSF53448">
    <property type="entry name" value="Nucleotide-diphospho-sugar transferases"/>
    <property type="match status" value="1"/>
</dbReference>
<keyword evidence="11" id="KW-0472">Membrane</keyword>
<comment type="pathway">
    <text evidence="2">Protein modification; protein glycosylation.</text>
</comment>
<accession>E4SES7</accession>
<dbReference type="EMBL" id="CP002330">
    <property type="protein sequence ID" value="ADQ45564.1"/>
    <property type="molecule type" value="Genomic_DNA"/>
</dbReference>
<keyword evidence="6 14" id="KW-0808">Transferase</keyword>
<comment type="subcellular location">
    <subcellularLocation>
        <location evidence="1">Endoplasmic reticulum membrane</location>
        <topology evidence="1">Single-pass membrane protein</topology>
    </subcellularLocation>
</comment>
<dbReference type="AlphaFoldDB" id="E4SES7"/>
<sequence>MKGTIVVPAYNEFFRMSLLFPRYYELTKQYEMILVDDGSNDQTYRIGELLGWHIVRLPRNMGKGFAVRVGVLKALSLKPAPEFIGFTDADLSVSPDQWGKLIEKLKDFDIVIGSRSMPDSIVHRNSVRKLASKVFSTIVDEVLQLQIHDTQCGLKFFRPEVAKLLFTEPLIANRFAFDVEILLRAKMLDFSIAEIGVNWQEQKGSHVKLRTTFEMIKSLIKLANAYNGLSPLEYKKIIQSRRVM</sequence>
<dbReference type="InterPro" id="IPR029044">
    <property type="entry name" value="Nucleotide-diphossugar_trans"/>
</dbReference>
<keyword evidence="10" id="KW-1133">Transmembrane helix</keyword>
<proteinExistence type="inferred from homology"/>
<dbReference type="Proteomes" id="UP000006835">
    <property type="component" value="Chromosome"/>
</dbReference>
<dbReference type="HOGENOM" id="CLU_033536_9_0_9"/>
<dbReference type="InterPro" id="IPR035518">
    <property type="entry name" value="DPG_synthase"/>
</dbReference>
<evidence type="ECO:0000256" key="1">
    <source>
        <dbReference type="ARBA" id="ARBA00004389"/>
    </source>
</evidence>
<dbReference type="Pfam" id="PF00535">
    <property type="entry name" value="Glycos_transf_2"/>
    <property type="match status" value="1"/>
</dbReference>
<dbReference type="PATRIC" id="fig|632348.3.peg.715"/>
<dbReference type="GO" id="GO:0006487">
    <property type="term" value="P:protein N-linked glycosylation"/>
    <property type="evidence" value="ECO:0007669"/>
    <property type="project" value="TreeGrafter"/>
</dbReference>
<evidence type="ECO:0000256" key="8">
    <source>
        <dbReference type="ARBA" id="ARBA00022824"/>
    </source>
</evidence>
<reference evidence="14 15" key="2">
    <citation type="journal article" date="2011" name="J. Bacteriol.">
        <title>Complete genome sequences for the anaerobic, extremely thermophilic plant biomass-degrading bacteria Caldicellulosiruptor hydrothermalis, Caldicellulosiruptor kristjanssonii, Caldicellulosiruptor kronotskyensis, Caldicellulosiruptor owensenis, and Caldicellulosiruptor lactoaceticus.</title>
        <authorList>
            <person name="Blumer-Schuette S.E."/>
            <person name="Ozdemir I."/>
            <person name="Mistry D."/>
            <person name="Lucas S."/>
            <person name="Lapidus A."/>
            <person name="Cheng J.F."/>
            <person name="Goodwin L.A."/>
            <person name="Pitluck S."/>
            <person name="Land M.L."/>
            <person name="Hauser L.J."/>
            <person name="Woyke T."/>
            <person name="Mikhailova N."/>
            <person name="Pati A."/>
            <person name="Kyrpides N.C."/>
            <person name="Ivanova N."/>
            <person name="Detter J.C."/>
            <person name="Walston-Davenport K."/>
            <person name="Han S."/>
            <person name="Adams M.W."/>
            <person name="Kelly R.M."/>
        </authorList>
    </citation>
    <scope>NUCLEOTIDE SEQUENCE [LARGE SCALE GENOMIC DNA]</scope>
    <source>
        <strain evidence="15">DSM 18902 / VKM B-2412 / 2002</strain>
    </source>
</reference>
<evidence type="ECO:0000256" key="9">
    <source>
        <dbReference type="ARBA" id="ARBA00022968"/>
    </source>
</evidence>
<dbReference type="EC" id="2.4.1.117" evidence="4"/>
<dbReference type="KEGG" id="ckn:Calkro_0671"/>
<evidence type="ECO:0000256" key="11">
    <source>
        <dbReference type="ARBA" id="ARBA00023136"/>
    </source>
</evidence>
<dbReference type="InterPro" id="IPR001173">
    <property type="entry name" value="Glyco_trans_2-like"/>
</dbReference>
<evidence type="ECO:0000256" key="4">
    <source>
        <dbReference type="ARBA" id="ARBA00012583"/>
    </source>
</evidence>
<dbReference type="OrthoDB" id="9810303at2"/>
<dbReference type="RefSeq" id="WP_013429713.1">
    <property type="nucleotide sequence ID" value="NC_014720.1"/>
</dbReference>
<name>E4SES7_CALK2</name>
<evidence type="ECO:0000256" key="12">
    <source>
        <dbReference type="ARBA" id="ARBA00045097"/>
    </source>
</evidence>
<dbReference type="PANTHER" id="PTHR10859:SF91">
    <property type="entry name" value="DOLICHYL-PHOSPHATE BETA-GLUCOSYLTRANSFERASE"/>
    <property type="match status" value="1"/>
</dbReference>